<sequence length="208" mass="23580">MSYPDQKKSVGRTLVRDGLYHDMVIQHILPFGFRDTEKAVWTCLQEIGLGSVEDVKDYSKHVDYHPQHEEMSDNTFITNFFVSTPDQKEIRGVQARQVVRKYIEETLTVFICQTPCTPRLEGIDSAAGHQISNMLRVTVEHQTLQGEDAAASVLRLHFTTPSREIYSMNSSFRAPGLHLTITHLEIISCRLPNAVENFLVDNSARASC</sequence>
<dbReference type="EMBL" id="KI687323">
    <property type="protein sequence ID" value="ETK81914.1"/>
    <property type="molecule type" value="Genomic_DNA"/>
</dbReference>
<reference evidence="3" key="1">
    <citation type="submission" date="2013-11" db="EMBL/GenBank/DDBJ databases">
        <title>The Genome Sequence of Phytophthora parasitica CHvinca01.</title>
        <authorList>
            <consortium name="The Broad Institute Genomics Platform"/>
            <person name="Russ C."/>
            <person name="Tyler B."/>
            <person name="Panabieres F."/>
            <person name="Shan W."/>
            <person name="Tripathy S."/>
            <person name="Grunwald N."/>
            <person name="Machado M."/>
            <person name="Johnson C.S."/>
            <person name="Arredondo F."/>
            <person name="Hong C."/>
            <person name="Coffey M."/>
            <person name="Young S.K."/>
            <person name="Zeng Q."/>
            <person name="Gargeya S."/>
            <person name="Fitzgerald M."/>
            <person name="Abouelleil A."/>
            <person name="Alvarado L."/>
            <person name="Chapman S.B."/>
            <person name="Gainer-Dewar J."/>
            <person name="Goldberg J."/>
            <person name="Griggs A."/>
            <person name="Gujja S."/>
            <person name="Hansen M."/>
            <person name="Howarth C."/>
            <person name="Imamovic A."/>
            <person name="Ireland A."/>
            <person name="Larimer J."/>
            <person name="McCowan C."/>
            <person name="Murphy C."/>
            <person name="Pearson M."/>
            <person name="Poon T.W."/>
            <person name="Priest M."/>
            <person name="Roberts A."/>
            <person name="Saif S."/>
            <person name="Shea T."/>
            <person name="Sykes S."/>
            <person name="Wortman J."/>
            <person name="Nusbaum C."/>
            <person name="Birren B."/>
        </authorList>
    </citation>
    <scope>NUCLEOTIDE SEQUENCE [LARGE SCALE GENOMIC DNA]</scope>
    <source>
        <strain evidence="3">CHvinca01</strain>
    </source>
</reference>
<dbReference type="VEuPathDB" id="FungiDB:PPTG_03002"/>
<name>W2GG91_PHYNI</name>
<accession>W2GG91</accession>
<dbReference type="Proteomes" id="UP000053236">
    <property type="component" value="Unassembled WGS sequence"/>
</dbReference>
<dbReference type="OrthoDB" id="128234at2759"/>
<dbReference type="EMBL" id="KI674029">
    <property type="protein sequence ID" value="ETL35326.1"/>
    <property type="molecule type" value="Genomic_DNA"/>
</dbReference>
<protein>
    <submittedName>
        <fullName evidence="1">Uncharacterized protein</fullName>
    </submittedName>
</protein>
<dbReference type="Proteomes" id="UP000053864">
    <property type="component" value="Unassembled WGS sequence"/>
</dbReference>
<reference evidence="1" key="2">
    <citation type="submission" date="2013-11" db="EMBL/GenBank/DDBJ databases">
        <title>The Genome Sequence of Phytophthora parasitica CJ02B3.</title>
        <authorList>
            <consortium name="The Broad Institute Genomics Platform"/>
            <person name="Russ C."/>
            <person name="Tyler B."/>
            <person name="Panabieres F."/>
            <person name="Shan W."/>
            <person name="Tripathy S."/>
            <person name="Grunwald N."/>
            <person name="Machado M."/>
            <person name="Johnson C.S."/>
            <person name="Arredondo F."/>
            <person name="Hong C."/>
            <person name="Coffey M."/>
            <person name="Young S.K."/>
            <person name="Zeng Q."/>
            <person name="Gargeya S."/>
            <person name="Fitzgerald M."/>
            <person name="Abouelleil A."/>
            <person name="Alvarado L."/>
            <person name="Chapman S.B."/>
            <person name="Gainer-Dewar J."/>
            <person name="Goldberg J."/>
            <person name="Griggs A."/>
            <person name="Gujja S."/>
            <person name="Hansen M."/>
            <person name="Howarth C."/>
            <person name="Imamovic A."/>
            <person name="Ireland A."/>
            <person name="Larimer J."/>
            <person name="McCowan C."/>
            <person name="Murphy C."/>
            <person name="Pearson M."/>
            <person name="Poon T.W."/>
            <person name="Priest M."/>
            <person name="Roberts A."/>
            <person name="Saif S."/>
            <person name="Shea T."/>
            <person name="Sykes S."/>
            <person name="Wortman J."/>
            <person name="Nusbaum C."/>
            <person name="Birren B."/>
        </authorList>
    </citation>
    <scope>NUCLEOTIDE SEQUENCE [LARGE SCALE GENOMIC DNA]</scope>
    <source>
        <strain evidence="1">CJ02B3</strain>
    </source>
</reference>
<evidence type="ECO:0000313" key="3">
    <source>
        <dbReference type="EMBL" id="ETL88558.1"/>
    </source>
</evidence>
<proteinExistence type="predicted"/>
<dbReference type="AlphaFoldDB" id="W2GG91"/>
<evidence type="ECO:0000313" key="2">
    <source>
        <dbReference type="EMBL" id="ETL35326.1"/>
    </source>
</evidence>
<organism evidence="1">
    <name type="scientific">Phytophthora nicotianae</name>
    <name type="common">Potato buckeye rot agent</name>
    <name type="synonym">Phytophthora parasitica</name>
    <dbReference type="NCBI Taxonomy" id="4792"/>
    <lineage>
        <taxon>Eukaryota</taxon>
        <taxon>Sar</taxon>
        <taxon>Stramenopiles</taxon>
        <taxon>Oomycota</taxon>
        <taxon>Peronosporomycetes</taxon>
        <taxon>Peronosporales</taxon>
        <taxon>Peronosporaceae</taxon>
        <taxon>Phytophthora</taxon>
    </lineage>
</organism>
<reference evidence="2" key="3">
    <citation type="submission" date="2013-11" db="EMBL/GenBank/DDBJ databases">
        <title>The Genome Sequence of Phytophthora parasitica CJ05E6.</title>
        <authorList>
            <consortium name="The Broad Institute Genomics Platform"/>
            <person name="Russ C."/>
            <person name="Tyler B."/>
            <person name="Panabieres F."/>
            <person name="Shan W."/>
            <person name="Tripathy S."/>
            <person name="Grunwald N."/>
            <person name="Machado M."/>
            <person name="Johnson C.S."/>
            <person name="Arredondo F."/>
            <person name="Hong C."/>
            <person name="Coffey M."/>
            <person name="Young S.K."/>
            <person name="Zeng Q."/>
            <person name="Gargeya S."/>
            <person name="Fitzgerald M."/>
            <person name="Abouelleil A."/>
            <person name="Alvarado L."/>
            <person name="Chapman S.B."/>
            <person name="Gainer-Dewar J."/>
            <person name="Goldberg J."/>
            <person name="Griggs A."/>
            <person name="Gujja S."/>
            <person name="Hansen M."/>
            <person name="Howarth C."/>
            <person name="Imamovic A."/>
            <person name="Ireland A."/>
            <person name="Larimer J."/>
            <person name="McCowan C."/>
            <person name="Murphy C."/>
            <person name="Pearson M."/>
            <person name="Poon T.W."/>
            <person name="Priest M."/>
            <person name="Roberts A."/>
            <person name="Saif S."/>
            <person name="Shea T."/>
            <person name="Sykes S."/>
            <person name="Wortman J."/>
            <person name="Nusbaum C."/>
            <person name="Birren B."/>
        </authorList>
    </citation>
    <scope>NUCLEOTIDE SEQUENCE [LARGE SCALE GENOMIC DNA]</scope>
    <source>
        <strain evidence="2">CJ05E6</strain>
    </source>
</reference>
<dbReference type="EMBL" id="KI680726">
    <property type="protein sequence ID" value="ETL88558.1"/>
    <property type="molecule type" value="Genomic_DNA"/>
</dbReference>
<evidence type="ECO:0000313" key="1">
    <source>
        <dbReference type="EMBL" id="ETK81914.1"/>
    </source>
</evidence>
<gene>
    <name evidence="1" type="ORF">L915_12615</name>
    <name evidence="2" type="ORF">L916_12523</name>
    <name evidence="3" type="ORF">L917_12365</name>
</gene>
<dbReference type="Proteomes" id="UP000054423">
    <property type="component" value="Unassembled WGS sequence"/>
</dbReference>